<dbReference type="PROSITE" id="PS50118">
    <property type="entry name" value="HMG_BOX_2"/>
    <property type="match status" value="3"/>
</dbReference>
<dbReference type="Proteomes" id="UP001530377">
    <property type="component" value="Unassembled WGS sequence"/>
</dbReference>
<keyword evidence="6" id="KW-1185">Reference proteome</keyword>
<feature type="DNA-binding region" description="HMG box" evidence="2">
    <location>
        <begin position="14"/>
        <end position="82"/>
    </location>
</feature>
<evidence type="ECO:0000259" key="4">
    <source>
        <dbReference type="PROSITE" id="PS50118"/>
    </source>
</evidence>
<evidence type="ECO:0000313" key="5">
    <source>
        <dbReference type="EMBL" id="KAL3827512.1"/>
    </source>
</evidence>
<comment type="caution">
    <text evidence="5">The sequence shown here is derived from an EMBL/GenBank/DDBJ whole genome shotgun (WGS) entry which is preliminary data.</text>
</comment>
<dbReference type="PRINTS" id="PR00886">
    <property type="entry name" value="HIGHMOBLTY12"/>
</dbReference>
<organism evidence="5 6">
    <name type="scientific">Cyclostephanos tholiformis</name>
    <dbReference type="NCBI Taxonomy" id="382380"/>
    <lineage>
        <taxon>Eukaryota</taxon>
        <taxon>Sar</taxon>
        <taxon>Stramenopiles</taxon>
        <taxon>Ochrophyta</taxon>
        <taxon>Bacillariophyta</taxon>
        <taxon>Coscinodiscophyceae</taxon>
        <taxon>Thalassiosirophycidae</taxon>
        <taxon>Stephanodiscales</taxon>
        <taxon>Stephanodiscaceae</taxon>
        <taxon>Cyclostephanos</taxon>
    </lineage>
</organism>
<dbReference type="GO" id="GO:0003677">
    <property type="term" value="F:DNA binding"/>
    <property type="evidence" value="ECO:0007669"/>
    <property type="project" value="UniProtKB-UniRule"/>
</dbReference>
<dbReference type="PANTHER" id="PTHR48112:SF15">
    <property type="entry name" value="HMG BOX DOMAIN-CONTAINING PROTEIN"/>
    <property type="match status" value="1"/>
</dbReference>
<feature type="DNA-binding region" description="HMG box" evidence="2">
    <location>
        <begin position="222"/>
        <end position="290"/>
    </location>
</feature>
<name>A0ABD3STH3_9STRA</name>
<feature type="domain" description="HMG box" evidence="4">
    <location>
        <begin position="222"/>
        <end position="290"/>
    </location>
</feature>
<keyword evidence="2" id="KW-0539">Nucleus</keyword>
<dbReference type="SUPFAM" id="SSF47095">
    <property type="entry name" value="HMG-box"/>
    <property type="match status" value="3"/>
</dbReference>
<dbReference type="GO" id="GO:0005634">
    <property type="term" value="C:nucleus"/>
    <property type="evidence" value="ECO:0007669"/>
    <property type="project" value="UniProtKB-UniRule"/>
</dbReference>
<feature type="region of interest" description="Disordered" evidence="3">
    <location>
        <begin position="86"/>
        <end position="125"/>
    </location>
</feature>
<dbReference type="Pfam" id="PF00505">
    <property type="entry name" value="HMG_box"/>
    <property type="match status" value="3"/>
</dbReference>
<keyword evidence="1 2" id="KW-0238">DNA-binding</keyword>
<feature type="DNA-binding region" description="HMG box" evidence="2">
    <location>
        <begin position="123"/>
        <end position="191"/>
    </location>
</feature>
<proteinExistence type="predicted"/>
<reference evidence="5 6" key="1">
    <citation type="submission" date="2024-10" db="EMBL/GenBank/DDBJ databases">
        <title>Updated reference genomes for cyclostephanoid diatoms.</title>
        <authorList>
            <person name="Roberts W.R."/>
            <person name="Alverson A.J."/>
        </authorList>
    </citation>
    <scope>NUCLEOTIDE SEQUENCE [LARGE SCALE GENOMIC DNA]</scope>
    <source>
        <strain evidence="5 6">AJA228-03</strain>
    </source>
</reference>
<accession>A0ABD3STH3</accession>
<evidence type="ECO:0000256" key="3">
    <source>
        <dbReference type="SAM" id="MobiDB-lite"/>
    </source>
</evidence>
<protein>
    <recommendedName>
        <fullName evidence="4">HMG box domain-containing protein</fullName>
    </recommendedName>
</protein>
<dbReference type="InterPro" id="IPR050342">
    <property type="entry name" value="HMGB"/>
</dbReference>
<dbReference type="Gene3D" id="1.10.30.10">
    <property type="entry name" value="High mobility group box domain"/>
    <property type="match status" value="3"/>
</dbReference>
<evidence type="ECO:0000313" key="6">
    <source>
        <dbReference type="Proteomes" id="UP001530377"/>
    </source>
</evidence>
<sequence length="385" mass="43962">MSSSRKPPRDPGAPKRNMSAYLLYQNAMRDTFKQQNPGMTFGQLSKYTSAMYAEMPLAEKEAWNQRAEADKARFLHELSNYVPPPGYDVKGDATSSHSTHAAPKRRGTSSSNVNKTTRDPNAPKRNMSAYLLYQNCMREQFKAHNPGMTFGQLAKYTSYMYKCLSMEEKQRWEAHAAQDKARYEAEMTTYAPPPGYDATGNLVEDRRLNKKYMKKHKDPEQPKRARGSFVFFTFDMRPKVMEEYPGIKFVDMGVILGERWRALPAEDKQKYEEMAQEDKQRFNKEMEEYSATRIAMEPPPQVENRAYHHAASAAANHAAAAAAAAAVYHPDPHHQHYDHAAAAAAHHAYYADPNAAYYADPNVQHDDPYGQHAMYYQQGAQYHYA</sequence>
<dbReference type="SMART" id="SM00398">
    <property type="entry name" value="HMG"/>
    <property type="match status" value="3"/>
</dbReference>
<dbReference type="FunFam" id="1.10.30.10:FF:000073">
    <property type="entry name" value="High mobility group protein 1 homolog"/>
    <property type="match status" value="1"/>
</dbReference>
<evidence type="ECO:0000256" key="2">
    <source>
        <dbReference type="PROSITE-ProRule" id="PRU00267"/>
    </source>
</evidence>
<evidence type="ECO:0000256" key="1">
    <source>
        <dbReference type="ARBA" id="ARBA00023125"/>
    </source>
</evidence>
<dbReference type="AlphaFoldDB" id="A0ABD3STH3"/>
<feature type="domain" description="HMG box" evidence="4">
    <location>
        <begin position="123"/>
        <end position="191"/>
    </location>
</feature>
<dbReference type="InterPro" id="IPR036910">
    <property type="entry name" value="HMG_box_dom_sf"/>
</dbReference>
<feature type="domain" description="HMG box" evidence="4">
    <location>
        <begin position="14"/>
        <end position="82"/>
    </location>
</feature>
<dbReference type="PANTHER" id="PTHR48112">
    <property type="entry name" value="HIGH MOBILITY GROUP PROTEIN DSP1"/>
    <property type="match status" value="1"/>
</dbReference>
<dbReference type="InterPro" id="IPR009071">
    <property type="entry name" value="HMG_box_dom"/>
</dbReference>
<gene>
    <name evidence="5" type="ORF">ACHAXA_003781</name>
</gene>
<dbReference type="EMBL" id="JALLPB020000003">
    <property type="protein sequence ID" value="KAL3827512.1"/>
    <property type="molecule type" value="Genomic_DNA"/>
</dbReference>